<keyword evidence="2" id="KW-0012">Acyltransferase</keyword>
<dbReference type="InterPro" id="IPR051504">
    <property type="entry name" value="Plant_metabolite_acyltrans"/>
</dbReference>
<keyword evidence="4" id="KW-1185">Reference proteome</keyword>
<dbReference type="Pfam" id="PF02458">
    <property type="entry name" value="Transferase"/>
    <property type="match status" value="1"/>
</dbReference>
<dbReference type="GO" id="GO:0016747">
    <property type="term" value="F:acyltransferase activity, transferring groups other than amino-acyl groups"/>
    <property type="evidence" value="ECO:0007669"/>
    <property type="project" value="UniProtKB-ARBA"/>
</dbReference>
<evidence type="ECO:0000256" key="2">
    <source>
        <dbReference type="ARBA" id="ARBA00023315"/>
    </source>
</evidence>
<gene>
    <name evidence="3" type="ORF">RJ640_013848</name>
</gene>
<proteinExistence type="predicted"/>
<evidence type="ECO:0000256" key="1">
    <source>
        <dbReference type="ARBA" id="ARBA00022679"/>
    </source>
</evidence>
<organism evidence="3 4">
    <name type="scientific">Escallonia rubra</name>
    <dbReference type="NCBI Taxonomy" id="112253"/>
    <lineage>
        <taxon>Eukaryota</taxon>
        <taxon>Viridiplantae</taxon>
        <taxon>Streptophyta</taxon>
        <taxon>Embryophyta</taxon>
        <taxon>Tracheophyta</taxon>
        <taxon>Spermatophyta</taxon>
        <taxon>Magnoliopsida</taxon>
        <taxon>eudicotyledons</taxon>
        <taxon>Gunneridae</taxon>
        <taxon>Pentapetalae</taxon>
        <taxon>asterids</taxon>
        <taxon>campanulids</taxon>
        <taxon>Escalloniales</taxon>
        <taxon>Escalloniaceae</taxon>
        <taxon>Escallonia</taxon>
    </lineage>
</organism>
<dbReference type="PANTHER" id="PTHR31625">
    <property type="match status" value="1"/>
</dbReference>
<dbReference type="SUPFAM" id="SSF52777">
    <property type="entry name" value="CoA-dependent acyltransferases"/>
    <property type="match status" value="1"/>
</dbReference>
<dbReference type="EMBL" id="JAVXUO010002537">
    <property type="protein sequence ID" value="KAK2972114.1"/>
    <property type="molecule type" value="Genomic_DNA"/>
</dbReference>
<dbReference type="InterPro" id="IPR023213">
    <property type="entry name" value="CAT-like_dom_sf"/>
</dbReference>
<dbReference type="Gene3D" id="3.30.559.10">
    <property type="entry name" value="Chloramphenicol acetyltransferase-like domain"/>
    <property type="match status" value="2"/>
</dbReference>
<comment type="caution">
    <text evidence="3">The sequence shown here is derived from an EMBL/GenBank/DDBJ whole genome shotgun (WGS) entry which is preliminary data.</text>
</comment>
<reference evidence="3" key="1">
    <citation type="submission" date="2022-12" db="EMBL/GenBank/DDBJ databases">
        <title>Draft genome assemblies for two species of Escallonia (Escalloniales).</title>
        <authorList>
            <person name="Chanderbali A."/>
            <person name="Dervinis C."/>
            <person name="Anghel I."/>
            <person name="Soltis D."/>
            <person name="Soltis P."/>
            <person name="Zapata F."/>
        </authorList>
    </citation>
    <scope>NUCLEOTIDE SEQUENCE</scope>
    <source>
        <strain evidence="3">UCBG92.1500</strain>
        <tissue evidence="3">Leaf</tissue>
    </source>
</reference>
<dbReference type="Proteomes" id="UP001187471">
    <property type="component" value="Unassembled WGS sequence"/>
</dbReference>
<sequence length="455" mass="49291">MVTVLEHCQISPPPGTVAEKLFPLSFLDLGWLPTPPPQAVHFFDFPHPAAYFRQTVVPDLKASLSLTLKHFLPFAGKLILPIDPDSGWPRFRYADGDSVPVTFAECHTDYDDLVGYHARNANDFHPLVPQLPPAVHASDCVIGPVLAIQVTVFPNKGICLGMTNDHAACDANGILGFLRAWSSITQLGDDAAYAASGAVPLCDRTVIKDTKGIGAIVWSEIGKMRYQQLPLPSLPSDQVLATFLITRANIQGLKNLVLPSTKRVSSFVVACAYLWTCLAKMTAASSTGQELRDENEVEHFSSPVDCRARLDPPLPETYFGNCLAPCISTAKAAQILGEDGFTTAVETIGEALKKRLDNGEEGLFKGAERGLAEFVEKMGQRIIGVAGSPKFDFYGIDFGWGKPRKYEIVSINYTGAIQISGCKDSSGDLEIGLSVPKSKMDAFATIFEDGLKNIV</sequence>
<evidence type="ECO:0000313" key="4">
    <source>
        <dbReference type="Proteomes" id="UP001187471"/>
    </source>
</evidence>
<evidence type="ECO:0000313" key="3">
    <source>
        <dbReference type="EMBL" id="KAK2972114.1"/>
    </source>
</evidence>
<accession>A0AA88QUR6</accession>
<keyword evidence="1" id="KW-0808">Transferase</keyword>
<name>A0AA88QUR6_9ASTE</name>
<protein>
    <submittedName>
        <fullName evidence="3">Uncharacterized protein</fullName>
    </submittedName>
</protein>
<dbReference type="AlphaFoldDB" id="A0AA88QUR6"/>